<dbReference type="GO" id="GO:0032267">
    <property type="term" value="F:tRNA(Ile)-lysidine synthase activity"/>
    <property type="evidence" value="ECO:0007669"/>
    <property type="project" value="UniProtKB-EC"/>
</dbReference>
<keyword evidence="3 6" id="KW-0547">Nucleotide-binding</keyword>
<dbReference type="Gene3D" id="3.40.50.620">
    <property type="entry name" value="HUPs"/>
    <property type="match status" value="1"/>
</dbReference>
<dbReference type="NCBIfam" id="TIGR02432">
    <property type="entry name" value="lysidine_TilS_N"/>
    <property type="match status" value="1"/>
</dbReference>
<dbReference type="SUPFAM" id="SSF52402">
    <property type="entry name" value="Adenine nucleotide alpha hydrolases-like"/>
    <property type="match status" value="1"/>
</dbReference>
<dbReference type="EC" id="6.3.4.19" evidence="6"/>
<dbReference type="GO" id="GO:0005524">
    <property type="term" value="F:ATP binding"/>
    <property type="evidence" value="ECO:0007669"/>
    <property type="project" value="UniProtKB-UniRule"/>
</dbReference>
<accession>A0AAW9HU81</accession>
<dbReference type="SUPFAM" id="SSF82829">
    <property type="entry name" value="MesJ substrate recognition domain-like"/>
    <property type="match status" value="1"/>
</dbReference>
<protein>
    <recommendedName>
        <fullName evidence="6">tRNA(Ile)-lysidine synthase</fullName>
        <ecNumber evidence="6">6.3.4.19</ecNumber>
    </recommendedName>
    <alternativeName>
        <fullName evidence="6">tRNA(Ile)-2-lysyl-cytidine synthase</fullName>
    </alternativeName>
    <alternativeName>
        <fullName evidence="6">tRNA(Ile)-lysidine synthetase</fullName>
    </alternativeName>
</protein>
<keyword evidence="4 6" id="KW-0067">ATP-binding</keyword>
<dbReference type="InterPro" id="IPR014729">
    <property type="entry name" value="Rossmann-like_a/b/a_fold"/>
</dbReference>
<evidence type="ECO:0000256" key="6">
    <source>
        <dbReference type="HAMAP-Rule" id="MF_01161"/>
    </source>
</evidence>
<comment type="domain">
    <text evidence="6">The N-terminal region contains the highly conserved SGGXDS motif, predicted to be a P-loop motif involved in ATP binding.</text>
</comment>
<dbReference type="GO" id="GO:0006400">
    <property type="term" value="P:tRNA modification"/>
    <property type="evidence" value="ECO:0007669"/>
    <property type="project" value="UniProtKB-UniRule"/>
</dbReference>
<dbReference type="PANTHER" id="PTHR43033">
    <property type="entry name" value="TRNA(ILE)-LYSIDINE SYNTHASE-RELATED"/>
    <property type="match status" value="1"/>
</dbReference>
<keyword evidence="6" id="KW-0963">Cytoplasm</keyword>
<evidence type="ECO:0000256" key="3">
    <source>
        <dbReference type="ARBA" id="ARBA00022741"/>
    </source>
</evidence>
<comment type="function">
    <text evidence="6">Ligates lysine onto the cytidine present at position 34 of the AUA codon-specific tRNA(Ile) that contains the anticodon CAU, in an ATP-dependent manner. Cytidine is converted to lysidine, thus changing the amino acid specificity of the tRNA from methionine to isoleucine.</text>
</comment>
<dbReference type="InterPro" id="IPR012094">
    <property type="entry name" value="tRNA_Ile_lys_synt"/>
</dbReference>
<dbReference type="RefSeq" id="WP_022866466.1">
    <property type="nucleotide sequence ID" value="NZ_CAMYCL010000005.1"/>
</dbReference>
<dbReference type="Proteomes" id="UP001281731">
    <property type="component" value="Unassembled WGS sequence"/>
</dbReference>
<keyword evidence="2 6" id="KW-0819">tRNA processing</keyword>
<dbReference type="InterPro" id="IPR012795">
    <property type="entry name" value="tRNA_Ile_lys_synt_N"/>
</dbReference>
<dbReference type="CDD" id="cd01992">
    <property type="entry name" value="TilS_N"/>
    <property type="match status" value="1"/>
</dbReference>
<evidence type="ECO:0000313" key="9">
    <source>
        <dbReference type="Proteomes" id="UP001281731"/>
    </source>
</evidence>
<comment type="subcellular location">
    <subcellularLocation>
        <location evidence="6">Cytoplasm</location>
    </subcellularLocation>
</comment>
<comment type="caution">
    <text evidence="8">The sequence shown here is derived from an EMBL/GenBank/DDBJ whole genome shotgun (WGS) entry which is preliminary data.</text>
</comment>
<keyword evidence="1 6" id="KW-0436">Ligase</keyword>
<comment type="catalytic activity">
    <reaction evidence="5 6">
        <text>cytidine(34) in tRNA(Ile2) + L-lysine + ATP = lysidine(34) in tRNA(Ile2) + AMP + diphosphate + H(+)</text>
        <dbReference type="Rhea" id="RHEA:43744"/>
        <dbReference type="Rhea" id="RHEA-COMP:10625"/>
        <dbReference type="Rhea" id="RHEA-COMP:10670"/>
        <dbReference type="ChEBI" id="CHEBI:15378"/>
        <dbReference type="ChEBI" id="CHEBI:30616"/>
        <dbReference type="ChEBI" id="CHEBI:32551"/>
        <dbReference type="ChEBI" id="CHEBI:33019"/>
        <dbReference type="ChEBI" id="CHEBI:82748"/>
        <dbReference type="ChEBI" id="CHEBI:83665"/>
        <dbReference type="ChEBI" id="CHEBI:456215"/>
        <dbReference type="EC" id="6.3.4.19"/>
    </reaction>
</comment>
<evidence type="ECO:0000256" key="2">
    <source>
        <dbReference type="ARBA" id="ARBA00022694"/>
    </source>
</evidence>
<comment type="similarity">
    <text evidence="6">Belongs to the tRNA(Ile)-lysidine synthase family.</text>
</comment>
<proteinExistence type="inferred from homology"/>
<reference evidence="8" key="1">
    <citation type="submission" date="2023-10" db="EMBL/GenBank/DDBJ databases">
        <title>Whole Genome based description of the genera Actinobaculum and Actinotignum reveals a complex phylogenetic relationship within the species included in the genus Actinotignum.</title>
        <authorList>
            <person name="Jensen C.S."/>
            <person name="Dargis R."/>
            <person name="Kemp M."/>
            <person name="Christensen J.J."/>
        </authorList>
    </citation>
    <scope>NUCLEOTIDE SEQUENCE</scope>
    <source>
        <strain evidence="8">SLA_B511</strain>
    </source>
</reference>
<dbReference type="GO" id="GO:0005737">
    <property type="term" value="C:cytoplasm"/>
    <property type="evidence" value="ECO:0007669"/>
    <property type="project" value="UniProtKB-SubCell"/>
</dbReference>
<name>A0AAW9HU81_9ACTO</name>
<dbReference type="AlphaFoldDB" id="A0AAW9HU81"/>
<evidence type="ECO:0000259" key="7">
    <source>
        <dbReference type="Pfam" id="PF01171"/>
    </source>
</evidence>
<evidence type="ECO:0000256" key="4">
    <source>
        <dbReference type="ARBA" id="ARBA00022840"/>
    </source>
</evidence>
<feature type="domain" description="tRNA(Ile)-lysidine/2-thiocytidine synthase N-terminal" evidence="7">
    <location>
        <begin position="29"/>
        <end position="201"/>
    </location>
</feature>
<sequence length="367" mass="39713">MYLHPALAQGRSALRALIARAKLPPGTPLIVAVSGGSDSMALAHIARFVANKDGYRIVCVTVDHGVREGSANEAALVARWLRDEGIEDVRTIRVQIDKDGGPEAGARNARYSTLESVAIETGGVVLLGHTQDDQAETLLLGLSRGSGPRSLAGMAPLAQLPTSTRGTLALRPLLHIRRRDLRAALRSENVAWVDDPTNEPDGEWRAKDGKPLTRNAIRHTALPALREAVGDGVTRALADTADLLRRDNDALDMIAGQELERMKNEGSYVETTDTEKVARVGETVIVVQRESLLRLHPALSTRILRLCALKCGARAGELSRTHIDSMEKITRGQHGHRYADIPGAQCERRGKLIVLSGVKKSPENATH</sequence>
<evidence type="ECO:0000256" key="1">
    <source>
        <dbReference type="ARBA" id="ARBA00022598"/>
    </source>
</evidence>
<dbReference type="HAMAP" id="MF_01161">
    <property type="entry name" value="tRNA_Ile_lys_synt"/>
    <property type="match status" value="1"/>
</dbReference>
<dbReference type="Pfam" id="PF01171">
    <property type="entry name" value="ATP_bind_3"/>
    <property type="match status" value="1"/>
</dbReference>
<dbReference type="InterPro" id="IPR011063">
    <property type="entry name" value="TilS/TtcA_N"/>
</dbReference>
<organism evidence="8 9">
    <name type="scientific">Actinotignum urinale</name>
    <dbReference type="NCBI Taxonomy" id="190146"/>
    <lineage>
        <taxon>Bacteria</taxon>
        <taxon>Bacillati</taxon>
        <taxon>Actinomycetota</taxon>
        <taxon>Actinomycetes</taxon>
        <taxon>Actinomycetales</taxon>
        <taxon>Actinomycetaceae</taxon>
        <taxon>Actinotignum</taxon>
    </lineage>
</organism>
<evidence type="ECO:0000313" key="8">
    <source>
        <dbReference type="EMBL" id="MDY5155199.1"/>
    </source>
</evidence>
<dbReference type="PANTHER" id="PTHR43033:SF1">
    <property type="entry name" value="TRNA(ILE)-LYSIDINE SYNTHASE-RELATED"/>
    <property type="match status" value="1"/>
</dbReference>
<evidence type="ECO:0000256" key="5">
    <source>
        <dbReference type="ARBA" id="ARBA00048539"/>
    </source>
</evidence>
<dbReference type="EMBL" id="JAWNGC010000006">
    <property type="protein sequence ID" value="MDY5155199.1"/>
    <property type="molecule type" value="Genomic_DNA"/>
</dbReference>
<feature type="binding site" evidence="6">
    <location>
        <begin position="34"/>
        <end position="39"/>
    </location>
    <ligand>
        <name>ATP</name>
        <dbReference type="ChEBI" id="CHEBI:30616"/>
    </ligand>
</feature>
<gene>
    <name evidence="6 8" type="primary">tilS</name>
    <name evidence="8" type="ORF">R6G80_05600</name>
</gene>